<sequence length="416" mass="46940">MHQLNEDKNFHFELLRILASVRGFGADVSEVLNVCEKLIPGDFESWYIEFRKLAEWVETTIDENEYDKVSLRDAYWRASRYHFACGFFFQAEQEDPRALAVYEKWVALFDKGCSMMDIPPERSTLQAKGFQVPVILFRCALDDQPRPTLIIGNGLDGSMEEMLHMNGLQALERGYNVILYEGPGQPSVRRSQQIGFIYNWEDVVTPIMDHLENLAFVDKTKIALLGNSLGGWLAARAAAFEHRLAAVLLIDGIYDLHSGIGSLIGPDVMQFHEQGDEEKFNDGIRNLMEKSVNLKFLLNQASWAFMSSFYGFMDQAKKMTLKGIEDKFTCPVFIAGAENDIFDKVDQPGQAAQALGDKAFLRRFTVQEGAEAHCHVGAVAFLNQVILSWLSKQLGNKDMFTTNGIVKDDVNGFSTL</sequence>
<dbReference type="EMBL" id="JAVRRD010000002">
    <property type="protein sequence ID" value="KAK5062817.1"/>
    <property type="molecule type" value="Genomic_DNA"/>
</dbReference>
<evidence type="ECO:0000313" key="3">
    <source>
        <dbReference type="EMBL" id="KAK5062817.1"/>
    </source>
</evidence>
<dbReference type="Pfam" id="PF12697">
    <property type="entry name" value="Abhydrolase_6"/>
    <property type="match status" value="1"/>
</dbReference>
<dbReference type="Gene3D" id="3.40.50.1820">
    <property type="entry name" value="alpha/beta hydrolase"/>
    <property type="match status" value="1"/>
</dbReference>
<evidence type="ECO:0000259" key="2">
    <source>
        <dbReference type="Pfam" id="PF12697"/>
    </source>
</evidence>
<dbReference type="SUPFAM" id="SSF53474">
    <property type="entry name" value="alpha/beta-Hydrolases"/>
    <property type="match status" value="1"/>
</dbReference>
<dbReference type="InterPro" id="IPR029058">
    <property type="entry name" value="AB_hydrolase_fold"/>
</dbReference>
<dbReference type="PANTHER" id="PTHR22946:SF12">
    <property type="entry name" value="CONIDIAL PIGMENT BIOSYNTHESIS PROTEIN AYG1 (AFU_ORTHOLOGUE AFUA_2G17550)"/>
    <property type="match status" value="1"/>
</dbReference>
<dbReference type="Gene3D" id="1.20.1440.110">
    <property type="entry name" value="acylaminoacyl peptidase"/>
    <property type="match status" value="1"/>
</dbReference>
<organism evidence="3 4">
    <name type="scientific">Exophiala bonariae</name>
    <dbReference type="NCBI Taxonomy" id="1690606"/>
    <lineage>
        <taxon>Eukaryota</taxon>
        <taxon>Fungi</taxon>
        <taxon>Dikarya</taxon>
        <taxon>Ascomycota</taxon>
        <taxon>Pezizomycotina</taxon>
        <taxon>Eurotiomycetes</taxon>
        <taxon>Chaetothyriomycetidae</taxon>
        <taxon>Chaetothyriales</taxon>
        <taxon>Herpotrichiellaceae</taxon>
        <taxon>Exophiala</taxon>
    </lineage>
</organism>
<dbReference type="AlphaFoldDB" id="A0AAV9NS37"/>
<dbReference type="RefSeq" id="XP_064711089.1">
    <property type="nucleotide sequence ID" value="XM_064848465.1"/>
</dbReference>
<dbReference type="InterPro" id="IPR000073">
    <property type="entry name" value="AB_hydrolase_1"/>
</dbReference>
<comment type="similarity">
    <text evidence="1">Belongs to the AB hydrolase superfamily. FUS2 hydrolase family.</text>
</comment>
<keyword evidence="4" id="KW-1185">Reference proteome</keyword>
<dbReference type="GeneID" id="89973070"/>
<protein>
    <recommendedName>
        <fullName evidence="2">AB hydrolase-1 domain-containing protein</fullName>
    </recommendedName>
</protein>
<gene>
    <name evidence="3" type="ORF">LTR84_004892</name>
</gene>
<dbReference type="PANTHER" id="PTHR22946">
    <property type="entry name" value="DIENELACTONE HYDROLASE DOMAIN-CONTAINING PROTEIN-RELATED"/>
    <property type="match status" value="1"/>
</dbReference>
<feature type="domain" description="AB hydrolase-1" evidence="2">
    <location>
        <begin position="169"/>
        <end position="275"/>
    </location>
</feature>
<reference evidence="3 4" key="1">
    <citation type="submission" date="2023-08" db="EMBL/GenBank/DDBJ databases">
        <title>Black Yeasts Isolated from many extreme environments.</title>
        <authorList>
            <person name="Coleine C."/>
            <person name="Stajich J.E."/>
            <person name="Selbmann L."/>
        </authorList>
    </citation>
    <scope>NUCLEOTIDE SEQUENCE [LARGE SCALE GENOMIC DNA]</scope>
    <source>
        <strain evidence="3 4">CCFEE 5792</strain>
    </source>
</reference>
<evidence type="ECO:0000313" key="4">
    <source>
        <dbReference type="Proteomes" id="UP001358417"/>
    </source>
</evidence>
<evidence type="ECO:0000256" key="1">
    <source>
        <dbReference type="ARBA" id="ARBA00038115"/>
    </source>
</evidence>
<dbReference type="Proteomes" id="UP001358417">
    <property type="component" value="Unassembled WGS sequence"/>
</dbReference>
<name>A0AAV9NS37_9EURO</name>
<proteinExistence type="inferred from homology"/>
<accession>A0AAV9NS37</accession>
<dbReference type="InterPro" id="IPR050261">
    <property type="entry name" value="FrsA_esterase"/>
</dbReference>
<comment type="caution">
    <text evidence="3">The sequence shown here is derived from an EMBL/GenBank/DDBJ whole genome shotgun (WGS) entry which is preliminary data.</text>
</comment>